<evidence type="ECO:0000313" key="3">
    <source>
        <dbReference type="Proteomes" id="UP000184251"/>
    </source>
</evidence>
<dbReference type="RefSeq" id="WP_073270420.1">
    <property type="nucleotide sequence ID" value="NZ_FQTU01000008.1"/>
</dbReference>
<feature type="transmembrane region" description="Helical" evidence="1">
    <location>
        <begin position="110"/>
        <end position="131"/>
    </location>
</feature>
<dbReference type="OrthoDB" id="1953360at2"/>
<gene>
    <name evidence="2" type="ORF">SAMN02746064_01354</name>
</gene>
<feature type="transmembrane region" description="Helical" evidence="1">
    <location>
        <begin position="34"/>
        <end position="53"/>
    </location>
</feature>
<name>A0A1M4WY76_9FIRM</name>
<feature type="transmembrane region" description="Helical" evidence="1">
    <location>
        <begin position="143"/>
        <end position="163"/>
    </location>
</feature>
<evidence type="ECO:0000256" key="1">
    <source>
        <dbReference type="SAM" id="Phobius"/>
    </source>
</evidence>
<keyword evidence="3" id="KW-1185">Reference proteome</keyword>
<accession>A0A1M4WY76</accession>
<dbReference type="EMBL" id="FQTU01000008">
    <property type="protein sequence ID" value="SHE86117.1"/>
    <property type="molecule type" value="Genomic_DNA"/>
</dbReference>
<proteinExistence type="predicted"/>
<feature type="transmembrane region" description="Helical" evidence="1">
    <location>
        <begin position="7"/>
        <end position="28"/>
    </location>
</feature>
<keyword evidence="1" id="KW-0472">Membrane</keyword>
<reference evidence="2 3" key="1">
    <citation type="submission" date="2016-11" db="EMBL/GenBank/DDBJ databases">
        <authorList>
            <person name="Jaros S."/>
            <person name="Januszkiewicz K."/>
            <person name="Wedrychowicz H."/>
        </authorList>
    </citation>
    <scope>NUCLEOTIDE SEQUENCE [LARGE SCALE GENOMIC DNA]</scope>
    <source>
        <strain evidence="2 3">DSM 14828</strain>
    </source>
</reference>
<evidence type="ECO:0000313" key="2">
    <source>
        <dbReference type="EMBL" id="SHE86117.1"/>
    </source>
</evidence>
<sequence length="178" mass="19131">MKYTVKDITLIGVVAALTVVVGYVFYIAGSFFPVPGLKFVVFAPFLGFMMFIPVRKVQKIGVMSAVNLVFGALMAPVSIVMSIAIVSAGVSAELIAFIIFRNYGTLRKMVLAVGLYPVTAVLCASAAAYYFTGNAIYRLTGGWVFVLILSAVIYLLGVAGAWMSNKVVYQRIGEKSNS</sequence>
<keyword evidence="1" id="KW-1133">Transmembrane helix</keyword>
<organism evidence="2 3">
    <name type="scientific">Alkalibacter saccharofermentans DSM 14828</name>
    <dbReference type="NCBI Taxonomy" id="1120975"/>
    <lineage>
        <taxon>Bacteria</taxon>
        <taxon>Bacillati</taxon>
        <taxon>Bacillota</taxon>
        <taxon>Clostridia</taxon>
        <taxon>Eubacteriales</taxon>
        <taxon>Eubacteriaceae</taxon>
        <taxon>Alkalibacter</taxon>
    </lineage>
</organism>
<dbReference type="AlphaFoldDB" id="A0A1M4WY76"/>
<protein>
    <submittedName>
        <fullName evidence="2">Energy-coupling factor transport system substrate-specific component</fullName>
    </submittedName>
</protein>
<dbReference type="STRING" id="1120975.SAMN02746064_01354"/>
<keyword evidence="1" id="KW-0812">Transmembrane</keyword>
<dbReference type="Proteomes" id="UP000184251">
    <property type="component" value="Unassembled WGS sequence"/>
</dbReference>